<dbReference type="Pfam" id="PF13524">
    <property type="entry name" value="Glyco_trans_1_2"/>
    <property type="match status" value="1"/>
</dbReference>
<dbReference type="Proteomes" id="UP000008743">
    <property type="component" value="Unassembled WGS sequence"/>
</dbReference>
<feature type="chain" id="PRO_5002254810" description="Spore protein YkvP/CgeB glycosyl transferase-like domain-containing protein" evidence="1">
    <location>
        <begin position="29"/>
        <end position="861"/>
    </location>
</feature>
<keyword evidence="4" id="KW-1185">Reference proteome</keyword>
<dbReference type="InParanoid" id="A0A0D2X0Q4"/>
<gene>
    <name evidence="3" type="ORF">CAOG_000928</name>
</gene>
<evidence type="ECO:0000313" key="4">
    <source>
        <dbReference type="Proteomes" id="UP000008743"/>
    </source>
</evidence>
<protein>
    <recommendedName>
        <fullName evidence="2">Spore protein YkvP/CgeB glycosyl transferase-like domain-containing protein</fullName>
    </recommendedName>
</protein>
<name>A0A0D2X0Q4_CAPO3</name>
<evidence type="ECO:0000259" key="2">
    <source>
        <dbReference type="Pfam" id="PF13524"/>
    </source>
</evidence>
<accession>A0A0D2X0Q4</accession>
<evidence type="ECO:0000256" key="1">
    <source>
        <dbReference type="SAM" id="SignalP"/>
    </source>
</evidence>
<evidence type="ECO:0000313" key="3">
    <source>
        <dbReference type="EMBL" id="KJE89464.1"/>
    </source>
</evidence>
<dbReference type="InterPro" id="IPR055259">
    <property type="entry name" value="YkvP/CgeB_Glyco_trans-like"/>
</dbReference>
<dbReference type="PhylomeDB" id="A0A0D2X0Q4"/>
<feature type="signal peptide" evidence="1">
    <location>
        <begin position="1"/>
        <end position="28"/>
    </location>
</feature>
<feature type="domain" description="Spore protein YkvP/CgeB glycosyl transferase-like" evidence="2">
    <location>
        <begin position="409"/>
        <end position="521"/>
    </location>
</feature>
<sequence>MSRKRLIVGCCVVAMLLLQLTLWQRATKDDSRAEYDGSLLHGSTGKQQQNEDTALAGLDAAELLAAATSTRDFGALPAWALADPAVVATFDTPALADLFLPPPAPAVAPPILWHGDGFALMNVTGNPLDQLRVVSGVSWLPPVLDVPPVPRPASQEALAHSAKIEREVAAASRSMPDTGSVAAQLGFTVSHPLDRNMTFSPRLPIKVAAWMDPFTHACFDPEAHLYLINVTTWKEEMEAIQPDVLIIESVWNAAWNGFLRSKTPDNNVLVDVLNYANELQIPSVFWNKEDPPNFNKFINSTFIRHVSALFTTEARAVPMYMQVLGHDHVFVSSFAAQPVIHSPVRSHRPRTPGYAFAGTYAYTTRYLHRGPDLDMMLAPAFKRGLAIFDRNLAINPYPVFLHPFPPQYNSSLRGALDYSSVVNAYKMFDSYLNVNSVNDSSTMFSRRALEISMSGTPVITNVSPAIRRMLSSEGVRVVRSTEDAERYMTEFENPLVRERVALTAQRRILAAETYELRLRAIIMAVGLNDKFPPQPHGVTVVATLQYAQPAPGTRAAVLVAEQLAAAAGGDSELVPLVEDDPVTDIDDCIFPELVEYVQTFKRLQYADKELVICVAGHPSLPTKKSHARRVPRCSPERLYRKSAIQAFLAVAFPDVQAVIAESLDWSKAACMNYAIKVTGNVPSAKPYLLFLDPVQFYGANFLKDAIPAFSYTDAEIVGKSAVQTVLSPDLQEAAHLITLPISRYEHAVSIQDPLAVGLFTWQPTCEHEYVNTIAAAPSAVFKRSMFQRLSVKFVASSDSPLEDLIADCTELGVVMYSANRHNFVYVPPQVVQHHADHPSEAGHGPVVGSPITANMVEYVSW</sequence>
<dbReference type="OrthoDB" id="10661918at2759"/>
<dbReference type="AlphaFoldDB" id="A0A0D2X0Q4"/>
<reference evidence="4" key="1">
    <citation type="submission" date="2011-02" db="EMBL/GenBank/DDBJ databases">
        <title>The Genome Sequence of Capsaspora owczarzaki ATCC 30864.</title>
        <authorList>
            <person name="Russ C."/>
            <person name="Cuomo C."/>
            <person name="Burger G."/>
            <person name="Gray M.W."/>
            <person name="Holland P.W.H."/>
            <person name="King N."/>
            <person name="Lang F.B.F."/>
            <person name="Roger A.J."/>
            <person name="Ruiz-Trillo I."/>
            <person name="Young S.K."/>
            <person name="Zeng Q."/>
            <person name="Gargeya S."/>
            <person name="Alvarado L."/>
            <person name="Berlin A."/>
            <person name="Chapman S.B."/>
            <person name="Chen Z."/>
            <person name="Freedman E."/>
            <person name="Gellesch M."/>
            <person name="Goldberg J."/>
            <person name="Griggs A."/>
            <person name="Gujja S."/>
            <person name="Heilman E."/>
            <person name="Heiman D."/>
            <person name="Howarth C."/>
            <person name="Mehta T."/>
            <person name="Neiman D."/>
            <person name="Pearson M."/>
            <person name="Roberts A."/>
            <person name="Saif S."/>
            <person name="Shea T."/>
            <person name="Shenoy N."/>
            <person name="Sisk P."/>
            <person name="Stolte C."/>
            <person name="Sykes S."/>
            <person name="White J."/>
            <person name="Yandava C."/>
            <person name="Haas B."/>
            <person name="Nusbaum C."/>
            <person name="Birren B."/>
        </authorList>
    </citation>
    <scope>NUCLEOTIDE SEQUENCE</scope>
    <source>
        <strain evidence="4">ATCC 30864</strain>
    </source>
</reference>
<keyword evidence="1" id="KW-0732">Signal</keyword>
<proteinExistence type="predicted"/>
<dbReference type="EMBL" id="KE346360">
    <property type="protein sequence ID" value="KJE89464.1"/>
    <property type="molecule type" value="Genomic_DNA"/>
</dbReference>
<organism evidence="3 4">
    <name type="scientific">Capsaspora owczarzaki (strain ATCC 30864)</name>
    <dbReference type="NCBI Taxonomy" id="595528"/>
    <lineage>
        <taxon>Eukaryota</taxon>
        <taxon>Filasterea</taxon>
        <taxon>Capsaspora</taxon>
    </lineage>
</organism>